<keyword evidence="4" id="KW-0547">Nucleotide-binding</keyword>
<dbReference type="GO" id="GO:0004518">
    <property type="term" value="F:nuclease activity"/>
    <property type="evidence" value="ECO:0007669"/>
    <property type="project" value="UniProtKB-KW"/>
</dbReference>
<protein>
    <recommendedName>
        <fullName evidence="12">Excinuclease ABC subunit A</fullName>
    </recommendedName>
</protein>
<keyword evidence="8" id="KW-0267">Excision nuclease</keyword>
<evidence type="ECO:0000256" key="9">
    <source>
        <dbReference type="ARBA" id="ARBA00023125"/>
    </source>
</evidence>
<comment type="caution">
    <text evidence="11">The sequence shown here is derived from an EMBL/GenBank/DDBJ whole genome shotgun (WGS) entry which is preliminary data.</text>
</comment>
<evidence type="ECO:0000256" key="5">
    <source>
        <dbReference type="ARBA" id="ARBA00022763"/>
    </source>
</evidence>
<dbReference type="Gene3D" id="3.40.50.300">
    <property type="entry name" value="P-loop containing nucleotide triphosphate hydrolases"/>
    <property type="match status" value="1"/>
</dbReference>
<evidence type="ECO:0008006" key="12">
    <source>
        <dbReference type="Google" id="ProtNLM"/>
    </source>
</evidence>
<keyword evidence="3" id="KW-0677">Repeat</keyword>
<dbReference type="PANTHER" id="PTHR43152">
    <property type="entry name" value="UVRABC SYSTEM PROTEIN A"/>
    <property type="match status" value="1"/>
</dbReference>
<evidence type="ECO:0000313" key="11">
    <source>
        <dbReference type="EMBL" id="GAF73088.1"/>
    </source>
</evidence>
<evidence type="ECO:0000256" key="2">
    <source>
        <dbReference type="ARBA" id="ARBA00022490"/>
    </source>
</evidence>
<keyword evidence="9" id="KW-0238">DNA-binding</keyword>
<evidence type="ECO:0000256" key="7">
    <source>
        <dbReference type="ARBA" id="ARBA00022840"/>
    </source>
</evidence>
<dbReference type="GO" id="GO:0005737">
    <property type="term" value="C:cytoplasm"/>
    <property type="evidence" value="ECO:0007669"/>
    <property type="project" value="UniProtKB-SubCell"/>
</dbReference>
<dbReference type="EMBL" id="BARS01008043">
    <property type="protein sequence ID" value="GAF73088.1"/>
    <property type="molecule type" value="Genomic_DNA"/>
</dbReference>
<name>X0RWB6_9ZZZZ</name>
<evidence type="ECO:0000256" key="4">
    <source>
        <dbReference type="ARBA" id="ARBA00022741"/>
    </source>
</evidence>
<reference evidence="11" key="1">
    <citation type="journal article" date="2014" name="Front. Microbiol.">
        <title>High frequency of phylogenetically diverse reductive dehalogenase-homologous genes in deep subseafloor sedimentary metagenomes.</title>
        <authorList>
            <person name="Kawai M."/>
            <person name="Futagami T."/>
            <person name="Toyoda A."/>
            <person name="Takaki Y."/>
            <person name="Nishi S."/>
            <person name="Hori S."/>
            <person name="Arai W."/>
            <person name="Tsubouchi T."/>
            <person name="Morono Y."/>
            <person name="Uchiyama I."/>
            <person name="Ito T."/>
            <person name="Fujiyama A."/>
            <person name="Inagaki F."/>
            <person name="Takami H."/>
        </authorList>
    </citation>
    <scope>NUCLEOTIDE SEQUENCE</scope>
    <source>
        <strain evidence="11">Expedition CK06-06</strain>
    </source>
</reference>
<keyword evidence="5" id="KW-0227">DNA damage</keyword>
<sequence length="64" mass="6674">HLDMIKNADYLIDLGPGAGDRGGYVIATGTPEEVAQEDSSFTGQYLKGVLAKHVGNRVSTIVGA</sequence>
<dbReference type="AlphaFoldDB" id="X0RWB6"/>
<keyword evidence="2" id="KW-0963">Cytoplasm</keyword>
<dbReference type="PANTHER" id="PTHR43152:SF3">
    <property type="entry name" value="UVRABC SYSTEM PROTEIN A"/>
    <property type="match status" value="1"/>
</dbReference>
<evidence type="ECO:0000256" key="8">
    <source>
        <dbReference type="ARBA" id="ARBA00022881"/>
    </source>
</evidence>
<evidence type="ECO:0000256" key="1">
    <source>
        <dbReference type="ARBA" id="ARBA00004496"/>
    </source>
</evidence>
<feature type="non-terminal residue" evidence="11">
    <location>
        <position position="1"/>
    </location>
</feature>
<evidence type="ECO:0000256" key="3">
    <source>
        <dbReference type="ARBA" id="ARBA00022737"/>
    </source>
</evidence>
<proteinExistence type="predicted"/>
<keyword evidence="7" id="KW-0067">ATP-binding</keyword>
<organism evidence="11">
    <name type="scientific">marine sediment metagenome</name>
    <dbReference type="NCBI Taxonomy" id="412755"/>
    <lineage>
        <taxon>unclassified sequences</taxon>
        <taxon>metagenomes</taxon>
        <taxon>ecological metagenomes</taxon>
    </lineage>
</organism>
<dbReference type="GO" id="GO:0005524">
    <property type="term" value="F:ATP binding"/>
    <property type="evidence" value="ECO:0007669"/>
    <property type="project" value="UniProtKB-KW"/>
</dbReference>
<comment type="subcellular location">
    <subcellularLocation>
        <location evidence="1">Cytoplasm</location>
    </subcellularLocation>
</comment>
<keyword evidence="6" id="KW-0228">DNA excision</keyword>
<dbReference type="InterPro" id="IPR027417">
    <property type="entry name" value="P-loop_NTPase"/>
</dbReference>
<evidence type="ECO:0000256" key="10">
    <source>
        <dbReference type="ARBA" id="ARBA00023204"/>
    </source>
</evidence>
<keyword evidence="10" id="KW-0234">DNA repair</keyword>
<dbReference type="GO" id="GO:0003677">
    <property type="term" value="F:DNA binding"/>
    <property type="evidence" value="ECO:0007669"/>
    <property type="project" value="UniProtKB-KW"/>
</dbReference>
<dbReference type="GO" id="GO:0006281">
    <property type="term" value="P:DNA repair"/>
    <property type="evidence" value="ECO:0007669"/>
    <property type="project" value="UniProtKB-KW"/>
</dbReference>
<evidence type="ECO:0000256" key="6">
    <source>
        <dbReference type="ARBA" id="ARBA00022769"/>
    </source>
</evidence>
<accession>X0RWB6</accession>
<gene>
    <name evidence="11" type="ORF">S01H1_15409</name>
</gene>